<dbReference type="InterPro" id="IPR029056">
    <property type="entry name" value="Ribokinase-like"/>
</dbReference>
<keyword evidence="2 4" id="KW-0418">Kinase</keyword>
<comment type="caution">
    <text evidence="4">The sequence shown here is derived from an EMBL/GenBank/DDBJ whole genome shotgun (WGS) entry which is preliminary data.</text>
</comment>
<evidence type="ECO:0000256" key="2">
    <source>
        <dbReference type="ARBA" id="ARBA00022777"/>
    </source>
</evidence>
<dbReference type="EMBL" id="SUMC01000029">
    <property type="protein sequence ID" value="TKA08573.1"/>
    <property type="molecule type" value="Genomic_DNA"/>
</dbReference>
<evidence type="ECO:0000313" key="5">
    <source>
        <dbReference type="Proteomes" id="UP000305778"/>
    </source>
</evidence>
<sequence length="266" mass="28197">MQRLSVIGNLSRDRTHYPNGYGAEQVGGAALYISLAAARGGVQAAPVSVIGLDLPDLPADLHQPGLDLSALLTVTGASAAFQLDYDADDQLIGMTAAYGVAEHLTEHALDHITRHPCDRYHVCCRRPLDVPLVLRSLASSGATFSVDFIVSSAERIVAEAAPWLPYAEVVFTNEAEYRLLEQVIDVSALRTVVITDGPRPARLLCHGQQVLTFAPPTVTPAEVTGAGDTLTGTFLAHRLNGHDDSSALRAAVSAASTHILAPSHRP</sequence>
<organism evidence="4 5">
    <name type="scientific">Actinacidiphila oryziradicis</name>
    <dbReference type="NCBI Taxonomy" id="2571141"/>
    <lineage>
        <taxon>Bacteria</taxon>
        <taxon>Bacillati</taxon>
        <taxon>Actinomycetota</taxon>
        <taxon>Actinomycetes</taxon>
        <taxon>Kitasatosporales</taxon>
        <taxon>Streptomycetaceae</taxon>
        <taxon>Actinacidiphila</taxon>
    </lineage>
</organism>
<dbReference type="Gene3D" id="3.40.1190.20">
    <property type="match status" value="1"/>
</dbReference>
<name>A0A4U0SHN7_9ACTN</name>
<gene>
    <name evidence="4" type="ORF">FCI23_26925</name>
</gene>
<reference evidence="4 5" key="1">
    <citation type="submission" date="2019-04" db="EMBL/GenBank/DDBJ databases">
        <title>Streptomyces oryziradicis sp. nov., a novel actinomycete isolated from rhizosphere soil of rice (Oryza sativa L.).</title>
        <authorList>
            <person name="Li C."/>
        </authorList>
    </citation>
    <scope>NUCLEOTIDE SEQUENCE [LARGE SCALE GENOMIC DNA]</scope>
    <source>
        <strain evidence="4 5">NEAU-C40</strain>
    </source>
</reference>
<dbReference type="AlphaFoldDB" id="A0A4U0SHN7"/>
<dbReference type="InterPro" id="IPR011611">
    <property type="entry name" value="PfkB_dom"/>
</dbReference>
<dbReference type="Pfam" id="PF00294">
    <property type="entry name" value="PfkB"/>
    <property type="match status" value="1"/>
</dbReference>
<evidence type="ECO:0000259" key="3">
    <source>
        <dbReference type="Pfam" id="PF00294"/>
    </source>
</evidence>
<dbReference type="GO" id="GO:0016301">
    <property type="term" value="F:kinase activity"/>
    <property type="evidence" value="ECO:0007669"/>
    <property type="project" value="UniProtKB-KW"/>
</dbReference>
<dbReference type="Proteomes" id="UP000305778">
    <property type="component" value="Unassembled WGS sequence"/>
</dbReference>
<dbReference type="OrthoDB" id="3524952at2"/>
<keyword evidence="1" id="KW-0808">Transferase</keyword>
<evidence type="ECO:0000256" key="1">
    <source>
        <dbReference type="ARBA" id="ARBA00022679"/>
    </source>
</evidence>
<keyword evidence="5" id="KW-1185">Reference proteome</keyword>
<feature type="domain" description="Carbohydrate kinase PfkB" evidence="3">
    <location>
        <begin position="15"/>
        <end position="260"/>
    </location>
</feature>
<accession>A0A4U0SHN7</accession>
<dbReference type="RefSeq" id="WP_136726527.1">
    <property type="nucleotide sequence ID" value="NZ_SUMC01000029.1"/>
</dbReference>
<dbReference type="SUPFAM" id="SSF53613">
    <property type="entry name" value="Ribokinase-like"/>
    <property type="match status" value="1"/>
</dbReference>
<evidence type="ECO:0000313" key="4">
    <source>
        <dbReference type="EMBL" id="TKA08573.1"/>
    </source>
</evidence>
<proteinExistence type="predicted"/>
<dbReference type="PANTHER" id="PTHR10584">
    <property type="entry name" value="SUGAR KINASE"/>
    <property type="match status" value="1"/>
</dbReference>
<dbReference type="PANTHER" id="PTHR10584:SF166">
    <property type="entry name" value="RIBOKINASE"/>
    <property type="match status" value="1"/>
</dbReference>
<protein>
    <submittedName>
        <fullName evidence="4">Carbohydrate kinase family protein</fullName>
    </submittedName>
</protein>